<name>A0A1V0DY71_9CAUD</name>
<keyword evidence="2" id="KW-1185">Reference proteome</keyword>
<proteinExistence type="predicted"/>
<dbReference type="EMBL" id="KY606587">
    <property type="protein sequence ID" value="ARB06080.1"/>
    <property type="molecule type" value="Genomic_DNA"/>
</dbReference>
<evidence type="ECO:0000313" key="2">
    <source>
        <dbReference type="Proteomes" id="UP000224401"/>
    </source>
</evidence>
<protein>
    <submittedName>
        <fullName evidence="1">Uncharacterized protein</fullName>
    </submittedName>
</protein>
<evidence type="ECO:0000313" key="1">
    <source>
        <dbReference type="EMBL" id="ARB06080.1"/>
    </source>
</evidence>
<reference evidence="1 2" key="1">
    <citation type="submission" date="2017-02" db="EMBL/GenBank/DDBJ databases">
        <title>A novel roseosiphophage isolated from the oligotrophic South China Sea.</title>
        <authorList>
            <person name="Yang Y."/>
            <person name="Cai L."/>
            <person name="Zhang R."/>
        </authorList>
    </citation>
    <scope>NUCLEOTIDE SEQUENCE [LARGE SCALE GENOMIC DNA]</scope>
</reference>
<gene>
    <name evidence="1" type="ORF">vBDshSR5C_26</name>
</gene>
<sequence>MAHSTEVRDEKLRETRQTLNNLNICLRELAEMGVEVEIGEDSIMSIGQHPGTVQLNMIARARL</sequence>
<dbReference type="Proteomes" id="UP000224401">
    <property type="component" value="Segment"/>
</dbReference>
<accession>A0A1V0DY71</accession>
<organism evidence="1 2">
    <name type="scientific">Dinoroseobacter phage vB_DshS-R5C</name>
    <dbReference type="NCBI Taxonomy" id="1965368"/>
    <lineage>
        <taxon>Viruses</taxon>
        <taxon>Duplodnaviria</taxon>
        <taxon>Heunggongvirae</taxon>
        <taxon>Uroviricota</taxon>
        <taxon>Caudoviricetes</taxon>
        <taxon>Nanhaivirus</taxon>
        <taxon>Nanhaivirus D5C</taxon>
    </lineage>
</organism>